<keyword evidence="3" id="KW-1185">Reference proteome</keyword>
<dbReference type="EMBL" id="WOEY01000017">
    <property type="protein sequence ID" value="NPT40542.1"/>
    <property type="molecule type" value="Genomic_DNA"/>
</dbReference>
<dbReference type="InterPro" id="IPR039422">
    <property type="entry name" value="MarR/SlyA-like"/>
</dbReference>
<evidence type="ECO:0000313" key="3">
    <source>
        <dbReference type="Proteomes" id="UP000652198"/>
    </source>
</evidence>
<evidence type="ECO:0000313" key="2">
    <source>
        <dbReference type="EMBL" id="NPT40542.1"/>
    </source>
</evidence>
<evidence type="ECO:0000259" key="1">
    <source>
        <dbReference type="PROSITE" id="PS50995"/>
    </source>
</evidence>
<dbReference type="PANTHER" id="PTHR33164">
    <property type="entry name" value="TRANSCRIPTIONAL REGULATOR, MARR FAMILY"/>
    <property type="match status" value="1"/>
</dbReference>
<dbReference type="SUPFAM" id="SSF46785">
    <property type="entry name" value="Winged helix' DNA-binding domain"/>
    <property type="match status" value="1"/>
</dbReference>
<dbReference type="PROSITE" id="PS50995">
    <property type="entry name" value="HTH_MARR_2"/>
    <property type="match status" value="1"/>
</dbReference>
<comment type="caution">
    <text evidence="2">The sequence shown here is derived from an EMBL/GenBank/DDBJ whole genome shotgun (WGS) entry which is preliminary data.</text>
</comment>
<organism evidence="2 3">
    <name type="scientific">Paraburkholderia solitsugae</name>
    <dbReference type="NCBI Taxonomy" id="2675748"/>
    <lineage>
        <taxon>Bacteria</taxon>
        <taxon>Pseudomonadati</taxon>
        <taxon>Pseudomonadota</taxon>
        <taxon>Betaproteobacteria</taxon>
        <taxon>Burkholderiales</taxon>
        <taxon>Burkholderiaceae</taxon>
        <taxon>Paraburkholderia</taxon>
    </lineage>
</organism>
<protein>
    <submittedName>
        <fullName evidence="2">MarR family transcriptional regulator</fullName>
    </submittedName>
</protein>
<dbReference type="InterPro" id="IPR000835">
    <property type="entry name" value="HTH_MarR-typ"/>
</dbReference>
<dbReference type="SMART" id="SM00347">
    <property type="entry name" value="HTH_MARR"/>
    <property type="match status" value="1"/>
</dbReference>
<sequence length="130" mass="14883">MVTRRTLAELGITGTQASMLFMLAIGRCSTATELAREYRIDTSAVTRLLDRVEKRALLSRTRSYQDRRVVRLELTDSGRELAERMPDIFTDALQRAVQGFTPEEVGFLKSMLRRVHTNCSDEADEIIPRY</sequence>
<dbReference type="Proteomes" id="UP000652198">
    <property type="component" value="Unassembled WGS sequence"/>
</dbReference>
<proteinExistence type="predicted"/>
<dbReference type="Gene3D" id="1.10.10.10">
    <property type="entry name" value="Winged helix-like DNA-binding domain superfamily/Winged helix DNA-binding domain"/>
    <property type="match status" value="1"/>
</dbReference>
<dbReference type="Pfam" id="PF01047">
    <property type="entry name" value="MarR"/>
    <property type="match status" value="1"/>
</dbReference>
<reference evidence="2 3" key="1">
    <citation type="submission" date="2019-11" db="EMBL/GenBank/DDBJ databases">
        <title>Metabolism of dissolved organic matter in forest soils.</title>
        <authorList>
            <person name="Cyle K.T."/>
            <person name="Wilhelm R.C."/>
            <person name="Martinez C.E."/>
        </authorList>
    </citation>
    <scope>NUCLEOTIDE SEQUENCE [LARGE SCALE GENOMIC DNA]</scope>
    <source>
        <strain evidence="2 3">1N</strain>
    </source>
</reference>
<feature type="domain" description="HTH marR-type" evidence="1">
    <location>
        <begin position="1"/>
        <end position="117"/>
    </location>
</feature>
<name>A0ABX2BM38_9BURK</name>
<dbReference type="InterPro" id="IPR036388">
    <property type="entry name" value="WH-like_DNA-bd_sf"/>
</dbReference>
<gene>
    <name evidence="2" type="ORF">GNZ12_04295</name>
</gene>
<dbReference type="PANTHER" id="PTHR33164:SF87">
    <property type="entry name" value="MULTIPLE ANTIBIOTIC RESISTANCE PROTEIN MARR"/>
    <property type="match status" value="1"/>
</dbReference>
<dbReference type="PRINTS" id="PR00598">
    <property type="entry name" value="HTHMARR"/>
</dbReference>
<dbReference type="InterPro" id="IPR036390">
    <property type="entry name" value="WH_DNA-bd_sf"/>
</dbReference>
<accession>A0ABX2BM38</accession>